<sequence>MPVLPPVPPASLDPYLDATARCFARYGVRRTSVQDVARELGVNRTTVYRQVGTVERQAMLLLIRDAHRLLTSLSGWIDGPVGPRTVVDLMAEVVRRAREHPVLAKVLADEPELIGTYVTRDGAALIELVTGVLRPLLEAAAAAGTIAQRDPGVLAQWLVRTTVSLILTPPPVELEVFLAELLLPALEPQS</sequence>
<dbReference type="OrthoDB" id="6077212at2"/>
<dbReference type="PANTHER" id="PTHR30055">
    <property type="entry name" value="HTH-TYPE TRANSCRIPTIONAL REGULATOR RUTR"/>
    <property type="match status" value="1"/>
</dbReference>
<dbReference type="SUPFAM" id="SSF46689">
    <property type="entry name" value="Homeodomain-like"/>
    <property type="match status" value="1"/>
</dbReference>
<dbReference type="EMBL" id="FRAP01000009">
    <property type="protein sequence ID" value="SHK63232.1"/>
    <property type="molecule type" value="Genomic_DNA"/>
</dbReference>
<dbReference type="InterPro" id="IPR001647">
    <property type="entry name" value="HTH_TetR"/>
</dbReference>
<evidence type="ECO:0000313" key="4">
    <source>
        <dbReference type="EMBL" id="SHK63232.1"/>
    </source>
</evidence>
<dbReference type="STRING" id="1848.SAMN05443637_10983"/>
<dbReference type="InterPro" id="IPR050109">
    <property type="entry name" value="HTH-type_TetR-like_transc_reg"/>
</dbReference>
<evidence type="ECO:0000256" key="1">
    <source>
        <dbReference type="ARBA" id="ARBA00023125"/>
    </source>
</evidence>
<dbReference type="RefSeq" id="WP_073457397.1">
    <property type="nucleotide sequence ID" value="NZ_CALGVN010000044.1"/>
</dbReference>
<keyword evidence="1 2" id="KW-0238">DNA-binding</keyword>
<protein>
    <submittedName>
        <fullName evidence="4">Transcriptional regulator, TetR family</fullName>
    </submittedName>
</protein>
<dbReference type="InterPro" id="IPR009057">
    <property type="entry name" value="Homeodomain-like_sf"/>
</dbReference>
<dbReference type="AlphaFoldDB" id="A0A1M6U1R7"/>
<gene>
    <name evidence="4" type="ORF">SAMN05443637_10983</name>
</gene>
<reference evidence="4 5" key="1">
    <citation type="submission" date="2016-11" db="EMBL/GenBank/DDBJ databases">
        <authorList>
            <person name="Jaros S."/>
            <person name="Januszkiewicz K."/>
            <person name="Wedrychowicz H."/>
        </authorList>
    </citation>
    <scope>NUCLEOTIDE SEQUENCE [LARGE SCALE GENOMIC DNA]</scope>
    <source>
        <strain evidence="4 5">DSM 43832</strain>
    </source>
</reference>
<dbReference type="Gene3D" id="1.10.357.10">
    <property type="entry name" value="Tetracycline Repressor, domain 2"/>
    <property type="match status" value="1"/>
</dbReference>
<proteinExistence type="predicted"/>
<dbReference type="Pfam" id="PF00440">
    <property type="entry name" value="TetR_N"/>
    <property type="match status" value="1"/>
</dbReference>
<organism evidence="4 5">
    <name type="scientific">Pseudonocardia thermophila</name>
    <dbReference type="NCBI Taxonomy" id="1848"/>
    <lineage>
        <taxon>Bacteria</taxon>
        <taxon>Bacillati</taxon>
        <taxon>Actinomycetota</taxon>
        <taxon>Actinomycetes</taxon>
        <taxon>Pseudonocardiales</taxon>
        <taxon>Pseudonocardiaceae</taxon>
        <taxon>Pseudonocardia</taxon>
    </lineage>
</organism>
<dbReference type="GO" id="GO:0000976">
    <property type="term" value="F:transcription cis-regulatory region binding"/>
    <property type="evidence" value="ECO:0007669"/>
    <property type="project" value="TreeGrafter"/>
</dbReference>
<accession>A0A1M6U1R7</accession>
<keyword evidence="5" id="KW-1185">Reference proteome</keyword>
<evidence type="ECO:0000313" key="5">
    <source>
        <dbReference type="Proteomes" id="UP000184363"/>
    </source>
</evidence>
<evidence type="ECO:0000256" key="2">
    <source>
        <dbReference type="PROSITE-ProRule" id="PRU00335"/>
    </source>
</evidence>
<dbReference type="GO" id="GO:0003700">
    <property type="term" value="F:DNA-binding transcription factor activity"/>
    <property type="evidence" value="ECO:0007669"/>
    <property type="project" value="TreeGrafter"/>
</dbReference>
<feature type="domain" description="HTH tetR-type" evidence="3">
    <location>
        <begin position="9"/>
        <end position="69"/>
    </location>
</feature>
<name>A0A1M6U1R7_PSETH</name>
<dbReference type="PROSITE" id="PS50977">
    <property type="entry name" value="HTH_TETR_2"/>
    <property type="match status" value="1"/>
</dbReference>
<dbReference type="PANTHER" id="PTHR30055:SF153">
    <property type="entry name" value="HTH-TYPE TRANSCRIPTIONAL REPRESSOR RV3405C"/>
    <property type="match status" value="1"/>
</dbReference>
<evidence type="ECO:0000259" key="3">
    <source>
        <dbReference type="PROSITE" id="PS50977"/>
    </source>
</evidence>
<feature type="DNA-binding region" description="H-T-H motif" evidence="2">
    <location>
        <begin position="32"/>
        <end position="51"/>
    </location>
</feature>
<dbReference type="Proteomes" id="UP000184363">
    <property type="component" value="Unassembled WGS sequence"/>
</dbReference>